<proteinExistence type="predicted"/>
<keyword evidence="2" id="KW-1185">Reference proteome</keyword>
<sequence>MSFSGTPLGQGRRLDHNTFLGKPPSNSNRPPSPRHSNPTSYAYGAATLGPRSPPKFPPLRERTKAQTSDTDSNQHEPALVRFQRQKQQQEQALVTRPGGPKTITSQPNPEKWQVKDTSVVVATAFNQAAADMLPATNPNHSWASGASRSNQAVPRSTSVEYELEAQSTSSRRLAAPPSRLANRTHNASRKPPSKSSSLRQVPDSEGEEEPTDRNERGKSPFAQVIDIAKRAIGPATFYLRERSQEPEDAPANRSTNGNGNGKDSSYDYATEEKSYQASQQTKRATHRRGRISTDNKAYKPTASDDDDEDEDLLSDDGKRRRRKKKKREAHGGPLTTLPVVGQDKRRKRRSKGGRTDLAEDEESASDDEVTEVQSTQMQGSSVRTSVPPTSRQSVLRDSVPPPDTYAAPDDSMDIEQGLDSIPEVDESMIIEQPQQQQQQQRSRSVPRGVTPRSSRPYSLGGFLGNVVHYAISTFRRLIVLVLQLFALILYTIGTVFGTVYDVIFQRPSSWLRNGNIGSLAFLGKYLVLGGIMILAWMAVQEPFVNYLPEFPRSSQRTPFVAPSTPVTNLEEFSIRLQKLEAILSSLSADSERFKTKADNVATSQADLVGRLGLLESRVVNDGRKAEVADNQFKSSTSQNLKDIKQEVEVLQAQLQSHQQQRPTVGDGPSTDEEARVKLRALEDRVGGMEGNVREALELGKKASTGSATSSQAWWNKIASGSTKGLTIKSSDGQDVTVLINQLVDNAVSTYNKDVLARPDFALHSTGARIIPSLTTETFEIKPSGIRSLFSGFFGDNPIGRAPVTALHHEIHSGYCWPFAGSSGQLGVKLSAPVVISDITIDHVAKEVALDLRSAPRQMEVWAMVEGQDNIAKVQEWQTEKARLREEAIERGEEVESLEDYPASLPKIPAYIRIASFTYNIHSPAHIQTFAVDQDIKNLGVDFGVVVLRVKNNWGQDAYSCLYRFRVHGHRNAEIPPPLPEEELVSLSVSPSPL</sequence>
<reference evidence="1 2" key="1">
    <citation type="journal article" date="2019" name="Nat. Ecol. Evol.">
        <title>Megaphylogeny resolves global patterns of mushroom evolution.</title>
        <authorList>
            <person name="Varga T."/>
            <person name="Krizsan K."/>
            <person name="Foldi C."/>
            <person name="Dima B."/>
            <person name="Sanchez-Garcia M."/>
            <person name="Sanchez-Ramirez S."/>
            <person name="Szollosi G.J."/>
            <person name="Szarkandi J.G."/>
            <person name="Papp V."/>
            <person name="Albert L."/>
            <person name="Andreopoulos W."/>
            <person name="Angelini C."/>
            <person name="Antonin V."/>
            <person name="Barry K.W."/>
            <person name="Bougher N.L."/>
            <person name="Buchanan P."/>
            <person name="Buyck B."/>
            <person name="Bense V."/>
            <person name="Catcheside P."/>
            <person name="Chovatia M."/>
            <person name="Cooper J."/>
            <person name="Damon W."/>
            <person name="Desjardin D."/>
            <person name="Finy P."/>
            <person name="Geml J."/>
            <person name="Haridas S."/>
            <person name="Hughes K."/>
            <person name="Justo A."/>
            <person name="Karasinski D."/>
            <person name="Kautmanova I."/>
            <person name="Kiss B."/>
            <person name="Kocsube S."/>
            <person name="Kotiranta H."/>
            <person name="LaButti K.M."/>
            <person name="Lechner B.E."/>
            <person name="Liimatainen K."/>
            <person name="Lipzen A."/>
            <person name="Lukacs Z."/>
            <person name="Mihaltcheva S."/>
            <person name="Morgado L.N."/>
            <person name="Niskanen T."/>
            <person name="Noordeloos M.E."/>
            <person name="Ohm R.A."/>
            <person name="Ortiz-Santana B."/>
            <person name="Ovrebo C."/>
            <person name="Racz N."/>
            <person name="Riley R."/>
            <person name="Savchenko A."/>
            <person name="Shiryaev A."/>
            <person name="Soop K."/>
            <person name="Spirin V."/>
            <person name="Szebenyi C."/>
            <person name="Tomsovsky M."/>
            <person name="Tulloss R.E."/>
            <person name="Uehling J."/>
            <person name="Grigoriev I.V."/>
            <person name="Vagvolgyi C."/>
            <person name="Papp T."/>
            <person name="Martin F.M."/>
            <person name="Miettinen O."/>
            <person name="Hibbett D.S."/>
            <person name="Nagy L.G."/>
        </authorList>
    </citation>
    <scope>NUCLEOTIDE SEQUENCE [LARGE SCALE GENOMIC DNA]</scope>
    <source>
        <strain evidence="1 2">NL-1719</strain>
    </source>
</reference>
<gene>
    <name evidence="1" type="ORF">BDN72DRAFT_787844</name>
</gene>
<dbReference type="EMBL" id="ML208264">
    <property type="protein sequence ID" value="TFK75201.1"/>
    <property type="molecule type" value="Genomic_DNA"/>
</dbReference>
<dbReference type="Proteomes" id="UP000308600">
    <property type="component" value="Unassembled WGS sequence"/>
</dbReference>
<accession>A0ACD3BBJ3</accession>
<protein>
    <submittedName>
        <fullName evidence="1">Uncharacterized protein</fullName>
    </submittedName>
</protein>
<organism evidence="1 2">
    <name type="scientific">Pluteus cervinus</name>
    <dbReference type="NCBI Taxonomy" id="181527"/>
    <lineage>
        <taxon>Eukaryota</taxon>
        <taxon>Fungi</taxon>
        <taxon>Dikarya</taxon>
        <taxon>Basidiomycota</taxon>
        <taxon>Agaricomycotina</taxon>
        <taxon>Agaricomycetes</taxon>
        <taxon>Agaricomycetidae</taxon>
        <taxon>Agaricales</taxon>
        <taxon>Pluteineae</taxon>
        <taxon>Pluteaceae</taxon>
        <taxon>Pluteus</taxon>
    </lineage>
</organism>
<evidence type="ECO:0000313" key="1">
    <source>
        <dbReference type="EMBL" id="TFK75201.1"/>
    </source>
</evidence>
<name>A0ACD3BBJ3_9AGAR</name>
<evidence type="ECO:0000313" key="2">
    <source>
        <dbReference type="Proteomes" id="UP000308600"/>
    </source>
</evidence>